<protein>
    <recommendedName>
        <fullName evidence="15">ATP-dependent zinc metalloprotease FtsH</fullName>
        <ecNumber evidence="15">3.4.24.-</ecNumber>
    </recommendedName>
</protein>
<dbReference type="Proteomes" id="UP000019337">
    <property type="component" value="Chromosome"/>
</dbReference>
<dbReference type="GO" id="GO:0008270">
    <property type="term" value="F:zinc ion binding"/>
    <property type="evidence" value="ECO:0007669"/>
    <property type="project" value="UniProtKB-UniRule"/>
</dbReference>
<evidence type="ECO:0000256" key="3">
    <source>
        <dbReference type="ARBA" id="ARBA00022475"/>
    </source>
</evidence>
<keyword evidence="8 15" id="KW-0378">Hydrolase</keyword>
<evidence type="ECO:0000256" key="12">
    <source>
        <dbReference type="ARBA" id="ARBA00023049"/>
    </source>
</evidence>
<dbReference type="GO" id="GO:0030163">
    <property type="term" value="P:protein catabolic process"/>
    <property type="evidence" value="ECO:0007669"/>
    <property type="project" value="UniProtKB-UniRule"/>
</dbReference>
<evidence type="ECO:0000313" key="18">
    <source>
        <dbReference type="EMBL" id="AHH06854.1"/>
    </source>
</evidence>
<dbReference type="FunFam" id="3.40.50.300:FF:000001">
    <property type="entry name" value="ATP-dependent zinc metalloprotease FtsH"/>
    <property type="match status" value="1"/>
</dbReference>
<evidence type="ECO:0000256" key="14">
    <source>
        <dbReference type="ARBA" id="ARBA00061570"/>
    </source>
</evidence>
<comment type="cofactor">
    <cofactor evidence="15">
        <name>Zn(2+)</name>
        <dbReference type="ChEBI" id="CHEBI:29105"/>
    </cofactor>
    <text evidence="15">Binds 1 zinc ion per subunit.</text>
</comment>
<proteinExistence type="inferred from homology"/>
<evidence type="ECO:0000256" key="6">
    <source>
        <dbReference type="ARBA" id="ARBA00022723"/>
    </source>
</evidence>
<dbReference type="InterPro" id="IPR041569">
    <property type="entry name" value="AAA_lid_3"/>
</dbReference>
<dbReference type="SUPFAM" id="SSF52540">
    <property type="entry name" value="P-loop containing nucleoside triphosphate hydrolases"/>
    <property type="match status" value="1"/>
</dbReference>
<dbReference type="InterPro" id="IPR003959">
    <property type="entry name" value="ATPase_AAA_core"/>
</dbReference>
<comment type="subcellular location">
    <subcellularLocation>
        <location evidence="15">Cell membrane</location>
        <topology evidence="15">Multi-pass membrane protein</topology>
        <orientation evidence="15">Cytoplasmic side</orientation>
    </subcellularLocation>
    <subcellularLocation>
        <location evidence="1">Membrane</location>
    </subcellularLocation>
</comment>
<feature type="active site" evidence="15">
    <location>
        <position position="436"/>
    </location>
</feature>
<dbReference type="HAMAP" id="MF_01458">
    <property type="entry name" value="FtsH"/>
    <property type="match status" value="1"/>
</dbReference>
<evidence type="ECO:0000256" key="7">
    <source>
        <dbReference type="ARBA" id="ARBA00022741"/>
    </source>
</evidence>
<dbReference type="EC" id="3.4.24.-" evidence="15"/>
<dbReference type="InterPro" id="IPR005936">
    <property type="entry name" value="FtsH"/>
</dbReference>
<dbReference type="GO" id="GO:0004222">
    <property type="term" value="F:metalloendopeptidase activity"/>
    <property type="evidence" value="ECO:0007669"/>
    <property type="project" value="InterPro"/>
</dbReference>
<dbReference type="GO" id="GO:0016887">
    <property type="term" value="F:ATP hydrolysis activity"/>
    <property type="evidence" value="ECO:0007669"/>
    <property type="project" value="UniProtKB-UniRule"/>
</dbReference>
<dbReference type="InterPro" id="IPR003960">
    <property type="entry name" value="ATPase_AAA_CS"/>
</dbReference>
<dbReference type="InterPro" id="IPR011546">
    <property type="entry name" value="Pept_M41_FtsH_extracell"/>
</dbReference>
<evidence type="ECO:0000259" key="17">
    <source>
        <dbReference type="SMART" id="SM00382"/>
    </source>
</evidence>
<dbReference type="Pfam" id="PF06480">
    <property type="entry name" value="FtsH_ext"/>
    <property type="match status" value="1"/>
</dbReference>
<keyword evidence="18" id="KW-0131">Cell cycle</keyword>
<sequence>MNINNNNLNNNGKSNNKKKNKNWILGLVVVFLVLAIFMSYFMRGGENYKNVPYSTFQTYLDSGLIESVVIIDKSQIQFIVKNSNLGKSYFSTSIPYFDINLLAELKAKRVEVSSGKSQSSLIGVLLQTLPWILFFVFFFFIFRQTQGGGGKVFSFGKSNAQKYEAGKNKVTFKDVAGQEEAKQELGEVVEFLKYPKKFEKIGARIPKGVLLVGSPGTGKTLLAKAVAGEAGVNFFHMSGSDFVEMFVGVGASRVRDLFDNARKNAPCIIFIDELDAVGRSRGAGLGGGHDEREQTLNQLLVEMDGFGTYTNVIVMAATNRPDVLDSALLRPGRFDRQVAVTLPDIKEREAILNIHAQKTKLAKEIDLRVIARATPGVSGADLANLINEGALIAARNNQSEILMHDLEEARDKILMGVAKKSMTITDRQKLETAYHEAGHALLHYYLEHADPLHKVTIIPRGRALGVAFSLPKEDRLSINKNQILDKIKICYGGYASEQINLGFTTAGVQNDLMQATNLAKKMVTEWGMGEDVGPIFLVDDEAPIFLPKEFSKSKAYSEHTADRVDREVKRILEGCLKEASDILMKHKDQLVKLAEALITRETLTDNEVRELLGFELIESDYELSLKQSKQEETIDR</sequence>
<feature type="transmembrane region" description="Helical" evidence="15">
    <location>
        <begin position="121"/>
        <end position="142"/>
    </location>
</feature>
<dbReference type="PANTHER" id="PTHR23076">
    <property type="entry name" value="METALLOPROTEASE M41 FTSH"/>
    <property type="match status" value="1"/>
</dbReference>
<dbReference type="NCBIfam" id="TIGR01241">
    <property type="entry name" value="FtsH_fam"/>
    <property type="match status" value="1"/>
</dbReference>
<evidence type="ECO:0000256" key="8">
    <source>
        <dbReference type="ARBA" id="ARBA00022801"/>
    </source>
</evidence>
<keyword evidence="4 15" id="KW-0645">Protease</keyword>
<keyword evidence="6 15" id="KW-0479">Metal-binding</keyword>
<dbReference type="AlphaFoldDB" id="W5SI94"/>
<dbReference type="Pfam" id="PF00004">
    <property type="entry name" value="AAA"/>
    <property type="match status" value="1"/>
</dbReference>
<evidence type="ECO:0000256" key="10">
    <source>
        <dbReference type="ARBA" id="ARBA00022840"/>
    </source>
</evidence>
<comment type="similarity">
    <text evidence="14 15">In the central section; belongs to the AAA ATPase family.</text>
</comment>
<keyword evidence="5 15" id="KW-0812">Transmembrane</keyword>
<comment type="subunit">
    <text evidence="15">Homohexamer.</text>
</comment>
<feature type="domain" description="AAA+ ATPase" evidence="17">
    <location>
        <begin position="205"/>
        <end position="344"/>
    </location>
</feature>
<dbReference type="FunFam" id="1.20.58.760:FF:000001">
    <property type="entry name" value="ATP-dependent zinc metalloprotease FtsH"/>
    <property type="match status" value="1"/>
</dbReference>
<dbReference type="GO" id="GO:0004176">
    <property type="term" value="F:ATP-dependent peptidase activity"/>
    <property type="evidence" value="ECO:0007669"/>
    <property type="project" value="InterPro"/>
</dbReference>
<evidence type="ECO:0000256" key="1">
    <source>
        <dbReference type="ARBA" id="ARBA00004370"/>
    </source>
</evidence>
<dbReference type="Gene3D" id="1.20.58.760">
    <property type="entry name" value="Peptidase M41"/>
    <property type="match status" value="1"/>
</dbReference>
<keyword evidence="9 15" id="KW-0862">Zinc</keyword>
<dbReference type="GO" id="GO:0005524">
    <property type="term" value="F:ATP binding"/>
    <property type="evidence" value="ECO:0007669"/>
    <property type="project" value="UniProtKB-UniRule"/>
</dbReference>
<keyword evidence="11 15" id="KW-1133">Transmembrane helix</keyword>
<evidence type="ECO:0000256" key="11">
    <source>
        <dbReference type="ARBA" id="ARBA00022989"/>
    </source>
</evidence>
<dbReference type="Gene3D" id="3.30.720.210">
    <property type="match status" value="1"/>
</dbReference>
<dbReference type="InterPro" id="IPR037219">
    <property type="entry name" value="Peptidase_M41-like"/>
</dbReference>
<comment type="similarity">
    <text evidence="16">Belongs to the AAA ATPase family.</text>
</comment>
<keyword evidence="7 15" id="KW-0547">Nucleotide-binding</keyword>
<feature type="binding site" evidence="15">
    <location>
        <position position="511"/>
    </location>
    <ligand>
        <name>Zn(2+)</name>
        <dbReference type="ChEBI" id="CHEBI:29105"/>
        <note>catalytic</note>
    </ligand>
</feature>
<gene>
    <name evidence="15" type="primary">ftsH</name>
    <name evidence="18" type="ORF">BCD_0788</name>
</gene>
<dbReference type="RefSeq" id="WP_025400969.1">
    <property type="nucleotide sequence ID" value="NZ_CP004267.1"/>
</dbReference>
<dbReference type="EMBL" id="CP004267">
    <property type="protein sequence ID" value="AHH06854.1"/>
    <property type="molecule type" value="Genomic_DNA"/>
</dbReference>
<dbReference type="InterPro" id="IPR003593">
    <property type="entry name" value="AAA+_ATPase"/>
</dbReference>
<dbReference type="FunFam" id="1.10.8.60:FF:000001">
    <property type="entry name" value="ATP-dependent zinc metalloprotease FtsH"/>
    <property type="match status" value="1"/>
</dbReference>
<dbReference type="PANTHER" id="PTHR23076:SF97">
    <property type="entry name" value="ATP-DEPENDENT ZINC METALLOPROTEASE YME1L1"/>
    <property type="match status" value="1"/>
</dbReference>
<evidence type="ECO:0000256" key="16">
    <source>
        <dbReference type="RuleBase" id="RU003651"/>
    </source>
</evidence>
<dbReference type="CDD" id="cd19501">
    <property type="entry name" value="RecA-like_FtsH"/>
    <property type="match status" value="1"/>
</dbReference>
<comment type="similarity">
    <text evidence="2 15">In the C-terminal section; belongs to the peptidase M41 family.</text>
</comment>
<dbReference type="InterPro" id="IPR000642">
    <property type="entry name" value="Peptidase_M41"/>
</dbReference>
<keyword evidence="12 15" id="KW-0482">Metalloprotease</keyword>
<name>W5SI94_9SPIR</name>
<dbReference type="Pfam" id="PF01434">
    <property type="entry name" value="Peptidase_M41"/>
    <property type="match status" value="1"/>
</dbReference>
<evidence type="ECO:0000256" key="13">
    <source>
        <dbReference type="ARBA" id="ARBA00023136"/>
    </source>
</evidence>
<evidence type="ECO:0000256" key="4">
    <source>
        <dbReference type="ARBA" id="ARBA00022670"/>
    </source>
</evidence>
<organism evidence="18 19">
    <name type="scientific">Borrelia crocidurae DOU</name>
    <dbReference type="NCBI Taxonomy" id="1293575"/>
    <lineage>
        <taxon>Bacteria</taxon>
        <taxon>Pseudomonadati</taxon>
        <taxon>Spirochaetota</taxon>
        <taxon>Spirochaetia</taxon>
        <taxon>Spirochaetales</taxon>
        <taxon>Borreliaceae</taxon>
        <taxon>Borrelia</taxon>
    </lineage>
</organism>
<evidence type="ECO:0000256" key="15">
    <source>
        <dbReference type="HAMAP-Rule" id="MF_01458"/>
    </source>
</evidence>
<reference evidence="18" key="1">
    <citation type="submission" date="2013-02" db="EMBL/GenBank/DDBJ databases">
        <title>Comparative genomics of Borrelia species.</title>
        <authorList>
            <person name="Schwan T.G."/>
            <person name="Raffel S.J."/>
            <person name="Porcella S.F."/>
        </authorList>
    </citation>
    <scope>NUCLEOTIDE SEQUENCE [LARGE SCALE GENOMIC DNA]</scope>
    <source>
        <strain evidence="18">DOU</strain>
    </source>
</reference>
<dbReference type="PATRIC" id="fig|1293575.3.peg.795"/>
<dbReference type="PROSITE" id="PS00674">
    <property type="entry name" value="AAA"/>
    <property type="match status" value="1"/>
</dbReference>
<keyword evidence="13 15" id="KW-0472">Membrane</keyword>
<feature type="binding site" evidence="15">
    <location>
        <position position="435"/>
    </location>
    <ligand>
        <name>Zn(2+)</name>
        <dbReference type="ChEBI" id="CHEBI:29105"/>
        <note>catalytic</note>
    </ligand>
</feature>
<evidence type="ECO:0000313" key="19">
    <source>
        <dbReference type="Proteomes" id="UP000019337"/>
    </source>
</evidence>
<keyword evidence="10 15" id="KW-0067">ATP-binding</keyword>
<dbReference type="SUPFAM" id="SSF140990">
    <property type="entry name" value="FtsH protease domain-like"/>
    <property type="match status" value="1"/>
</dbReference>
<dbReference type="SMART" id="SM00382">
    <property type="entry name" value="AAA"/>
    <property type="match status" value="1"/>
</dbReference>
<feature type="binding site" evidence="15">
    <location>
        <begin position="213"/>
        <end position="220"/>
    </location>
    <ligand>
        <name>ATP</name>
        <dbReference type="ChEBI" id="CHEBI:30616"/>
    </ligand>
</feature>
<evidence type="ECO:0000256" key="5">
    <source>
        <dbReference type="ARBA" id="ARBA00022692"/>
    </source>
</evidence>
<dbReference type="InterPro" id="IPR027417">
    <property type="entry name" value="P-loop_NTPase"/>
</dbReference>
<dbReference type="GO" id="GO:0006508">
    <property type="term" value="P:proteolysis"/>
    <property type="evidence" value="ECO:0007669"/>
    <property type="project" value="UniProtKB-KW"/>
</dbReference>
<feature type="binding site" evidence="15">
    <location>
        <position position="439"/>
    </location>
    <ligand>
        <name>Zn(2+)</name>
        <dbReference type="ChEBI" id="CHEBI:29105"/>
        <note>catalytic</note>
    </ligand>
</feature>
<feature type="transmembrane region" description="Helical" evidence="15">
    <location>
        <begin position="23"/>
        <end position="42"/>
    </location>
</feature>
<dbReference type="GO" id="GO:0051301">
    <property type="term" value="P:cell division"/>
    <property type="evidence" value="ECO:0007669"/>
    <property type="project" value="UniProtKB-KW"/>
</dbReference>
<evidence type="ECO:0000256" key="2">
    <source>
        <dbReference type="ARBA" id="ARBA00010044"/>
    </source>
</evidence>
<dbReference type="Gene3D" id="1.10.8.60">
    <property type="match status" value="1"/>
</dbReference>
<keyword evidence="3 15" id="KW-1003">Cell membrane</keyword>
<dbReference type="Pfam" id="PF17862">
    <property type="entry name" value="AAA_lid_3"/>
    <property type="match status" value="1"/>
</dbReference>
<dbReference type="HOGENOM" id="CLU_000688_16_1_12"/>
<dbReference type="GO" id="GO:0005886">
    <property type="term" value="C:plasma membrane"/>
    <property type="evidence" value="ECO:0007669"/>
    <property type="project" value="UniProtKB-SubCell"/>
</dbReference>
<keyword evidence="19" id="KW-1185">Reference proteome</keyword>
<comment type="function">
    <text evidence="15">Acts as a processive, ATP-dependent zinc metallopeptidase for both cytoplasmic and membrane proteins. Plays a role in the quality control of integral membrane proteins.</text>
</comment>
<evidence type="ECO:0000256" key="9">
    <source>
        <dbReference type="ARBA" id="ARBA00022833"/>
    </source>
</evidence>
<dbReference type="Gene3D" id="3.40.50.300">
    <property type="entry name" value="P-loop containing nucleotide triphosphate hydrolases"/>
    <property type="match status" value="1"/>
</dbReference>
<keyword evidence="18" id="KW-0132">Cell division</keyword>
<accession>W5SI94</accession>